<feature type="compositionally biased region" description="Acidic residues" evidence="14">
    <location>
        <begin position="184"/>
        <end position="198"/>
    </location>
</feature>
<keyword evidence="7" id="KW-0353">Hemolymph clotting</keyword>
<dbReference type="PROSITE" id="PS00134">
    <property type="entry name" value="TRYPSIN_HIS"/>
    <property type="match status" value="1"/>
</dbReference>
<dbReference type="PROSITE" id="PS50240">
    <property type="entry name" value="TRYPSIN_DOM"/>
    <property type="match status" value="1"/>
</dbReference>
<dbReference type="FunFam" id="2.40.10.10:FF:000120">
    <property type="entry name" value="Putative serine protease"/>
    <property type="match status" value="1"/>
</dbReference>
<name>A0A1J1IH93_9DIPT</name>
<evidence type="ECO:0000256" key="7">
    <source>
        <dbReference type="ARBA" id="ARBA00022820"/>
    </source>
</evidence>
<keyword evidence="5" id="KW-0732">Signal</keyword>
<evidence type="ECO:0000256" key="14">
    <source>
        <dbReference type="SAM" id="MobiDB-lite"/>
    </source>
</evidence>
<dbReference type="EC" id="3.4.21.84" evidence="12"/>
<comment type="similarity">
    <text evidence="10">Belongs to the peptidase S1 family. CLIP subfamily.</text>
</comment>
<keyword evidence="4 13" id="KW-0645">Protease</keyword>
<dbReference type="InterPro" id="IPR001314">
    <property type="entry name" value="Peptidase_S1A"/>
</dbReference>
<evidence type="ECO:0000256" key="6">
    <source>
        <dbReference type="ARBA" id="ARBA00022801"/>
    </source>
</evidence>
<evidence type="ECO:0000259" key="15">
    <source>
        <dbReference type="PROSITE" id="PS50240"/>
    </source>
</evidence>
<comment type="catalytic activity">
    <reaction evidence="11">
        <text>Selective cleavage of 103-Arg-|-Ser-104 and 124-Ile-|-Ile-125 bonds in Limulus clotting factor B to form activated factor B. Cleavage of -Pro-Arg-|-Xaa- bonds in synthetic substrates.</text>
        <dbReference type="EC" id="3.4.21.84"/>
    </reaction>
</comment>
<dbReference type="CDD" id="cd00190">
    <property type="entry name" value="Tryp_SPc"/>
    <property type="match status" value="1"/>
</dbReference>
<evidence type="ECO:0000256" key="10">
    <source>
        <dbReference type="ARBA" id="ARBA00024195"/>
    </source>
</evidence>
<protein>
    <recommendedName>
        <fullName evidence="12">limulus clotting factor C</fullName>
        <ecNumber evidence="12">3.4.21.84</ecNumber>
    </recommendedName>
</protein>
<dbReference type="SMART" id="SM00020">
    <property type="entry name" value="Tryp_SPc"/>
    <property type="match status" value="1"/>
</dbReference>
<dbReference type="GO" id="GO:0042381">
    <property type="term" value="P:hemolymph coagulation"/>
    <property type="evidence" value="ECO:0007669"/>
    <property type="project" value="UniProtKB-KW"/>
</dbReference>
<evidence type="ECO:0000256" key="2">
    <source>
        <dbReference type="ARBA" id="ARBA00022525"/>
    </source>
</evidence>
<accession>A0A1J1IH93</accession>
<gene>
    <name evidence="16" type="ORF">CLUMA_CG011764</name>
</gene>
<feature type="domain" description="Peptidase S1" evidence="15">
    <location>
        <begin position="454"/>
        <end position="675"/>
    </location>
</feature>
<dbReference type="Pfam" id="PF00089">
    <property type="entry name" value="Trypsin"/>
    <property type="match status" value="1"/>
</dbReference>
<dbReference type="OrthoDB" id="10004439at2759"/>
<dbReference type="PROSITE" id="PS50092">
    <property type="entry name" value="TSP1"/>
    <property type="match status" value="1"/>
</dbReference>
<dbReference type="PANTHER" id="PTHR24264:SF65">
    <property type="entry name" value="SRCR DOMAIN-CONTAINING PROTEIN"/>
    <property type="match status" value="1"/>
</dbReference>
<evidence type="ECO:0000256" key="11">
    <source>
        <dbReference type="ARBA" id="ARBA00052079"/>
    </source>
</evidence>
<organism evidence="16 17">
    <name type="scientific">Clunio marinus</name>
    <dbReference type="NCBI Taxonomy" id="568069"/>
    <lineage>
        <taxon>Eukaryota</taxon>
        <taxon>Metazoa</taxon>
        <taxon>Ecdysozoa</taxon>
        <taxon>Arthropoda</taxon>
        <taxon>Hexapoda</taxon>
        <taxon>Insecta</taxon>
        <taxon>Pterygota</taxon>
        <taxon>Neoptera</taxon>
        <taxon>Endopterygota</taxon>
        <taxon>Diptera</taxon>
        <taxon>Nematocera</taxon>
        <taxon>Chironomoidea</taxon>
        <taxon>Chironomidae</taxon>
        <taxon>Clunio</taxon>
    </lineage>
</organism>
<dbReference type="InterPro" id="IPR018114">
    <property type="entry name" value="TRYPSIN_HIS"/>
</dbReference>
<dbReference type="SUPFAM" id="SSF50494">
    <property type="entry name" value="Trypsin-like serine proteases"/>
    <property type="match status" value="1"/>
</dbReference>
<feature type="compositionally biased region" description="Basic and acidic residues" evidence="14">
    <location>
        <begin position="150"/>
        <end position="170"/>
    </location>
</feature>
<keyword evidence="6 13" id="KW-0378">Hydrolase</keyword>
<keyword evidence="3" id="KW-0768">Sushi</keyword>
<evidence type="ECO:0000256" key="12">
    <source>
        <dbReference type="ARBA" id="ARBA00066707"/>
    </source>
</evidence>
<dbReference type="InterPro" id="IPR001254">
    <property type="entry name" value="Trypsin_dom"/>
</dbReference>
<sequence>MKSCLMTNPVNLNRCLRKVIFILVILGLSSLSKSHSFQINDVDLSNQQEQISNNITRLKDSIFDDLDEIELRNSVKEARRVLNENKASAYKKTVLFSPWSSWSDCDKKCKQKRSRKCTSRRKCGSLKQIEERSCSEKICQKTESSQQIAKESKKNRNKHTGKDSNKEQKRVNNQKKKKKKFEDDPYNGDDEFEDDENDNGIKPRSVIDGSRLVMKVVKQGDYQHKQTFDRRSGGLGDIEQEFFLPRNLTLFDIYTPNSTSPLMLKNGSKSNKRFESDDDDFYDDYDTDHNTESDEKIKTVDRAKVKAVFEMPRKPLANYSKWSRWSKCSSKCVTKRYKKCRPHARHICGSEIIREIAYCYTEGSFCEEWISSQISKIGAYNAVEATNKPIAKPTKPNHRTESPLANAVSQNFYSSPSGSGRRRKYKLKPEYKPQNLQCGFPSIRNKNNDFALKIIGGKSSRRAQWPWQVAILNRYKEAFCGGTLISPNWILTASHCVRKRLYVILGEHNLNVRDGSEIEFRIQTAIKHPKYNKKTVDSDIALLKLPQSIERSHYIGYACLPENTVIGWGKRRHSDESGTSILHEAEVPIISNEACKNVYYDYVITKNMFCAGANRVDTCAGDSGGPILCRDSKKSNKPWTVYGITSFGDGCGKKNKFGIYTKLTNYVDFIWSIINCNGLCENNNKNTY</sequence>
<dbReference type="Proteomes" id="UP000183832">
    <property type="component" value="Unassembled WGS sequence"/>
</dbReference>
<evidence type="ECO:0000313" key="16">
    <source>
        <dbReference type="EMBL" id="CRK98406.1"/>
    </source>
</evidence>
<dbReference type="PANTHER" id="PTHR24264">
    <property type="entry name" value="TRYPSIN-RELATED"/>
    <property type="match status" value="1"/>
</dbReference>
<evidence type="ECO:0000256" key="4">
    <source>
        <dbReference type="ARBA" id="ARBA00022670"/>
    </source>
</evidence>
<dbReference type="PROSITE" id="PS00135">
    <property type="entry name" value="TRYPSIN_SER"/>
    <property type="match status" value="1"/>
</dbReference>
<dbReference type="InterPro" id="IPR033116">
    <property type="entry name" value="TRYPSIN_SER"/>
</dbReference>
<evidence type="ECO:0000256" key="5">
    <source>
        <dbReference type="ARBA" id="ARBA00022729"/>
    </source>
</evidence>
<evidence type="ECO:0000256" key="13">
    <source>
        <dbReference type="RuleBase" id="RU363034"/>
    </source>
</evidence>
<dbReference type="InterPro" id="IPR000884">
    <property type="entry name" value="TSP1_rpt"/>
</dbReference>
<dbReference type="InterPro" id="IPR050127">
    <property type="entry name" value="Serine_Proteases_S1"/>
</dbReference>
<feature type="region of interest" description="Disordered" evidence="14">
    <location>
        <begin position="145"/>
        <end position="206"/>
    </location>
</feature>
<proteinExistence type="inferred from homology"/>
<dbReference type="STRING" id="568069.A0A1J1IH93"/>
<dbReference type="GO" id="GO:0005615">
    <property type="term" value="C:extracellular space"/>
    <property type="evidence" value="ECO:0007669"/>
    <property type="project" value="TreeGrafter"/>
</dbReference>
<keyword evidence="9" id="KW-1015">Disulfide bond</keyword>
<dbReference type="InterPro" id="IPR009003">
    <property type="entry name" value="Peptidase_S1_PA"/>
</dbReference>
<comment type="subcellular location">
    <subcellularLocation>
        <location evidence="1">Secreted</location>
    </subcellularLocation>
</comment>
<dbReference type="EMBL" id="CVRI01000047">
    <property type="protein sequence ID" value="CRK98406.1"/>
    <property type="molecule type" value="Genomic_DNA"/>
</dbReference>
<dbReference type="GO" id="GO:0004252">
    <property type="term" value="F:serine-type endopeptidase activity"/>
    <property type="evidence" value="ECO:0007669"/>
    <property type="project" value="InterPro"/>
</dbReference>
<reference evidence="16 17" key="1">
    <citation type="submission" date="2015-04" db="EMBL/GenBank/DDBJ databases">
        <authorList>
            <person name="Syromyatnikov M.Y."/>
            <person name="Popov V.N."/>
        </authorList>
    </citation>
    <scope>NUCLEOTIDE SEQUENCE [LARGE SCALE GENOMIC DNA]</scope>
</reference>
<evidence type="ECO:0000256" key="3">
    <source>
        <dbReference type="ARBA" id="ARBA00022659"/>
    </source>
</evidence>
<keyword evidence="8 13" id="KW-0720">Serine protease</keyword>
<dbReference type="PRINTS" id="PR00722">
    <property type="entry name" value="CHYMOTRYPSIN"/>
</dbReference>
<dbReference type="AlphaFoldDB" id="A0A1J1IH93"/>
<keyword evidence="17" id="KW-1185">Reference proteome</keyword>
<keyword evidence="2" id="KW-0964">Secreted</keyword>
<dbReference type="SMART" id="SM00209">
    <property type="entry name" value="TSP1"/>
    <property type="match status" value="2"/>
</dbReference>
<dbReference type="GO" id="GO:0006508">
    <property type="term" value="P:proteolysis"/>
    <property type="evidence" value="ECO:0007669"/>
    <property type="project" value="UniProtKB-KW"/>
</dbReference>
<evidence type="ECO:0000256" key="8">
    <source>
        <dbReference type="ARBA" id="ARBA00022825"/>
    </source>
</evidence>
<dbReference type="Gene3D" id="2.40.10.10">
    <property type="entry name" value="Trypsin-like serine proteases"/>
    <property type="match status" value="1"/>
</dbReference>
<evidence type="ECO:0000256" key="1">
    <source>
        <dbReference type="ARBA" id="ARBA00004613"/>
    </source>
</evidence>
<dbReference type="InterPro" id="IPR043504">
    <property type="entry name" value="Peptidase_S1_PA_chymotrypsin"/>
</dbReference>
<evidence type="ECO:0000313" key="17">
    <source>
        <dbReference type="Proteomes" id="UP000183832"/>
    </source>
</evidence>
<evidence type="ECO:0000256" key="9">
    <source>
        <dbReference type="ARBA" id="ARBA00023157"/>
    </source>
</evidence>